<feature type="domain" description="Radical SAM core" evidence="12">
    <location>
        <begin position="45"/>
        <end position="280"/>
    </location>
</feature>
<evidence type="ECO:0000256" key="10">
    <source>
        <dbReference type="RuleBase" id="RU364116"/>
    </source>
</evidence>
<evidence type="ECO:0000313" key="14">
    <source>
        <dbReference type="Proteomes" id="UP000252357"/>
    </source>
</evidence>
<keyword evidence="7 10" id="KW-0408">Iron</keyword>
<dbReference type="OrthoDB" id="9808022at2"/>
<dbReference type="GO" id="GO:0004109">
    <property type="term" value="F:coproporphyrinogen oxidase activity"/>
    <property type="evidence" value="ECO:0007669"/>
    <property type="project" value="InterPro"/>
</dbReference>
<reference evidence="13 14" key="1">
    <citation type="journal article" date="2018" name="Int. J. Syst. Evol. Microbiol.">
        <title>Parvibium lacunae gen. nov., sp. nov., a new member of the family Alcaligenaceae isolated from a freshwater pond.</title>
        <authorList>
            <person name="Chen W.M."/>
            <person name="Xie P.B."/>
            <person name="Hsu M.Y."/>
            <person name="Sheu S.Y."/>
        </authorList>
    </citation>
    <scope>NUCLEOTIDE SEQUENCE [LARGE SCALE GENOMIC DNA]</scope>
    <source>
        <strain evidence="13 14">KMB9</strain>
    </source>
</reference>
<comment type="function">
    <text evidence="10">Probably acts as a heme chaperone, transferring heme to an unknown acceptor. Binds one molecule of heme per monomer, possibly covalently. Binds 1 [4Fe-4S] cluster. The cluster is coordinated with 3 cysteines and an exchangeable S-adenosyl-L-methionine.</text>
</comment>
<dbReference type="RefSeq" id="WP_114401642.1">
    <property type="nucleotide sequence ID" value="NZ_QPGB01000001.1"/>
</dbReference>
<feature type="region of interest" description="Disordered" evidence="11">
    <location>
        <begin position="1"/>
        <end position="24"/>
    </location>
</feature>
<dbReference type="InterPro" id="IPR006638">
    <property type="entry name" value="Elp3/MiaA/NifB-like_rSAM"/>
</dbReference>
<feature type="compositionally biased region" description="Low complexity" evidence="11">
    <location>
        <begin position="12"/>
        <end position="24"/>
    </location>
</feature>
<dbReference type="PROSITE" id="PS51918">
    <property type="entry name" value="RADICAL_SAM"/>
    <property type="match status" value="1"/>
</dbReference>
<accession>A0A368L7F9</accession>
<comment type="subcellular location">
    <subcellularLocation>
        <location evidence="10">Cytoplasm</location>
    </subcellularLocation>
</comment>
<evidence type="ECO:0000256" key="3">
    <source>
        <dbReference type="ARBA" id="ARBA00017228"/>
    </source>
</evidence>
<name>A0A368L7F9_9BURK</name>
<dbReference type="Pfam" id="PF06969">
    <property type="entry name" value="HemN_C"/>
    <property type="match status" value="1"/>
</dbReference>
<dbReference type="SMART" id="SM00729">
    <property type="entry name" value="Elp3"/>
    <property type="match status" value="1"/>
</dbReference>
<keyword evidence="10" id="KW-0963">Cytoplasm</keyword>
<evidence type="ECO:0000256" key="8">
    <source>
        <dbReference type="ARBA" id="ARBA00023014"/>
    </source>
</evidence>
<keyword evidence="5 10" id="KW-0949">S-adenosyl-L-methionine</keyword>
<evidence type="ECO:0000256" key="9">
    <source>
        <dbReference type="ARBA" id="ARBA00023186"/>
    </source>
</evidence>
<gene>
    <name evidence="13" type="ORF">DU000_01820</name>
</gene>
<organism evidence="13 14">
    <name type="scientific">Parvibium lacunae</name>
    <dbReference type="NCBI Taxonomy" id="1888893"/>
    <lineage>
        <taxon>Bacteria</taxon>
        <taxon>Pseudomonadati</taxon>
        <taxon>Pseudomonadota</taxon>
        <taxon>Betaproteobacteria</taxon>
        <taxon>Burkholderiales</taxon>
        <taxon>Alcaligenaceae</taxon>
        <taxon>Parvibium</taxon>
    </lineage>
</organism>
<evidence type="ECO:0000256" key="11">
    <source>
        <dbReference type="SAM" id="MobiDB-lite"/>
    </source>
</evidence>
<dbReference type="Proteomes" id="UP000252357">
    <property type="component" value="Unassembled WGS sequence"/>
</dbReference>
<dbReference type="GO" id="GO:0046872">
    <property type="term" value="F:metal ion binding"/>
    <property type="evidence" value="ECO:0007669"/>
    <property type="project" value="UniProtKB-UniRule"/>
</dbReference>
<dbReference type="Pfam" id="PF04055">
    <property type="entry name" value="Radical_SAM"/>
    <property type="match status" value="1"/>
</dbReference>
<keyword evidence="4 10" id="KW-0349">Heme</keyword>
<dbReference type="CDD" id="cd01335">
    <property type="entry name" value="Radical_SAM"/>
    <property type="match status" value="1"/>
</dbReference>
<dbReference type="PANTHER" id="PTHR13932">
    <property type="entry name" value="COPROPORPHYRINIGEN III OXIDASE"/>
    <property type="match status" value="1"/>
</dbReference>
<dbReference type="SFLD" id="SFLDF00288">
    <property type="entry name" value="HemN-like__clustered_with_nucl"/>
    <property type="match status" value="1"/>
</dbReference>
<dbReference type="GO" id="GO:0005737">
    <property type="term" value="C:cytoplasm"/>
    <property type="evidence" value="ECO:0007669"/>
    <property type="project" value="UniProtKB-SubCell"/>
</dbReference>
<evidence type="ECO:0000256" key="5">
    <source>
        <dbReference type="ARBA" id="ARBA00022691"/>
    </source>
</evidence>
<dbReference type="SUPFAM" id="SSF102114">
    <property type="entry name" value="Radical SAM enzymes"/>
    <property type="match status" value="1"/>
</dbReference>
<comment type="cofactor">
    <cofactor evidence="1">
        <name>[4Fe-4S] cluster</name>
        <dbReference type="ChEBI" id="CHEBI:49883"/>
    </cofactor>
</comment>
<keyword evidence="9 10" id="KW-0143">Chaperone</keyword>
<dbReference type="SFLD" id="SFLDG01082">
    <property type="entry name" value="B12-binding_domain_containing"/>
    <property type="match status" value="1"/>
</dbReference>
<dbReference type="InterPro" id="IPR010723">
    <property type="entry name" value="HemN_C"/>
</dbReference>
<evidence type="ECO:0000256" key="7">
    <source>
        <dbReference type="ARBA" id="ARBA00023004"/>
    </source>
</evidence>
<evidence type="ECO:0000259" key="12">
    <source>
        <dbReference type="PROSITE" id="PS51918"/>
    </source>
</evidence>
<dbReference type="InterPro" id="IPR013785">
    <property type="entry name" value="Aldolase_TIM"/>
</dbReference>
<evidence type="ECO:0000256" key="6">
    <source>
        <dbReference type="ARBA" id="ARBA00022723"/>
    </source>
</evidence>
<dbReference type="InterPro" id="IPR007197">
    <property type="entry name" value="rSAM"/>
</dbReference>
<evidence type="ECO:0000256" key="2">
    <source>
        <dbReference type="ARBA" id="ARBA00006100"/>
    </source>
</evidence>
<keyword evidence="8 10" id="KW-0411">Iron-sulfur</keyword>
<comment type="similarity">
    <text evidence="2">Belongs to the anaerobic coproporphyrinogen-III oxidase family. HemW subfamily.</text>
</comment>
<dbReference type="EMBL" id="QPGB01000001">
    <property type="protein sequence ID" value="RCS59492.1"/>
    <property type="molecule type" value="Genomic_DNA"/>
</dbReference>
<keyword evidence="10" id="KW-0004">4Fe-4S</keyword>
<evidence type="ECO:0000256" key="1">
    <source>
        <dbReference type="ARBA" id="ARBA00001966"/>
    </source>
</evidence>
<keyword evidence="14" id="KW-1185">Reference proteome</keyword>
<comment type="caution">
    <text evidence="13">The sequence shown here is derived from an EMBL/GenBank/DDBJ whole genome shotgun (WGS) entry which is preliminary data.</text>
</comment>
<dbReference type="SFLD" id="SFLDS00029">
    <property type="entry name" value="Radical_SAM"/>
    <property type="match status" value="1"/>
</dbReference>
<evidence type="ECO:0000256" key="4">
    <source>
        <dbReference type="ARBA" id="ARBA00022617"/>
    </source>
</evidence>
<dbReference type="InterPro" id="IPR034505">
    <property type="entry name" value="Coproporphyrinogen-III_oxidase"/>
</dbReference>
<dbReference type="InterPro" id="IPR058240">
    <property type="entry name" value="rSAM_sf"/>
</dbReference>
<evidence type="ECO:0000313" key="13">
    <source>
        <dbReference type="EMBL" id="RCS59492.1"/>
    </source>
</evidence>
<dbReference type="SFLD" id="SFLDF00562">
    <property type="entry name" value="HemN-like__clustered_with_heat"/>
    <property type="match status" value="1"/>
</dbReference>
<keyword evidence="6 10" id="KW-0479">Metal-binding</keyword>
<sequence>MSPVPTIPIQSATTATTETVDATPTSLPDSAELAALYLRPGPLQLKSLPPLALYVHLPWCVRKCPYCDFNSHGLSQLPQQALPEADYLQALRADLEQALPLIWGRKIHSVFIGGGTPSLFSAAAIEQLLNDIRMLTGLGPDVEVTLEANPGTFEAEKFSAFRTAGINRLSLGIQSFAPEHLQALGRIHDDRQAHAAVAHAAKYFDNFNLDIMFALPQQTLAECALDIETALGYRPPHISIYHLTLEPNTYFHRYPPVLPDDDLAADMQALITTRTAEAGYVHYEVSAYAQPGRTSRHNSNYWEFGDYLGIGAGAHSKLSFPHRIVRQLRYKQPKHYMAQAVRRQAIQESHEVAIKELPFEFMLNALRLQAGFPVNLFYERTGLTLNQIESQLNQAETQGLLERDFQQIRPTAKGRAFLNDLLQLFLSN</sequence>
<dbReference type="GO" id="GO:0051539">
    <property type="term" value="F:4 iron, 4 sulfur cluster binding"/>
    <property type="evidence" value="ECO:0007669"/>
    <property type="project" value="UniProtKB-UniRule"/>
</dbReference>
<dbReference type="PANTHER" id="PTHR13932:SF5">
    <property type="entry name" value="RADICAL S-ADENOSYL METHIONINE DOMAIN-CONTAINING PROTEIN 1, MITOCHONDRIAL"/>
    <property type="match status" value="1"/>
</dbReference>
<proteinExistence type="inferred from homology"/>
<protein>
    <recommendedName>
        <fullName evidence="3 10">Heme chaperone HemW</fullName>
    </recommendedName>
</protein>
<dbReference type="Gene3D" id="3.20.20.70">
    <property type="entry name" value="Aldolase class I"/>
    <property type="match status" value="1"/>
</dbReference>
<dbReference type="GO" id="GO:0006779">
    <property type="term" value="P:porphyrin-containing compound biosynthetic process"/>
    <property type="evidence" value="ECO:0007669"/>
    <property type="project" value="InterPro"/>
</dbReference>
<dbReference type="SFLD" id="SFLDG01065">
    <property type="entry name" value="anaerobic_coproporphyrinogen-I"/>
    <property type="match status" value="1"/>
</dbReference>
<dbReference type="AlphaFoldDB" id="A0A368L7F9"/>
<dbReference type="NCBIfam" id="TIGR00539">
    <property type="entry name" value="hemN_rel"/>
    <property type="match status" value="1"/>
</dbReference>
<dbReference type="InterPro" id="IPR004559">
    <property type="entry name" value="HemW-like"/>
</dbReference>